<dbReference type="PANTHER" id="PTHR19855:SF11">
    <property type="entry name" value="RIBOSOME BIOGENESIS PROTEIN WDR12"/>
    <property type="match status" value="1"/>
</dbReference>
<evidence type="ECO:0000256" key="4">
    <source>
        <dbReference type="ARBA" id="ARBA00022737"/>
    </source>
</evidence>
<evidence type="ECO:0000256" key="8">
    <source>
        <dbReference type="SAM" id="MobiDB-lite"/>
    </source>
</evidence>
<dbReference type="InterPro" id="IPR015943">
    <property type="entry name" value="WD40/YVTN_repeat-like_dom_sf"/>
</dbReference>
<evidence type="ECO:0000256" key="2">
    <source>
        <dbReference type="ARBA" id="ARBA00022552"/>
    </source>
</evidence>
<dbReference type="PROSITE" id="PS00678">
    <property type="entry name" value="WD_REPEATS_1"/>
    <property type="match status" value="2"/>
</dbReference>
<reference evidence="10" key="1">
    <citation type="submission" date="2021-03" db="EMBL/GenBank/DDBJ databases">
        <authorList>
            <person name="Tagirdzhanova G."/>
        </authorList>
    </citation>
    <scope>NUCLEOTIDE SEQUENCE</scope>
</reference>
<feature type="repeat" description="WD" evidence="7">
    <location>
        <begin position="123"/>
        <end position="164"/>
    </location>
</feature>
<dbReference type="InterPro" id="IPR028599">
    <property type="entry name" value="WDR12/Ytm1"/>
</dbReference>
<evidence type="ECO:0000256" key="6">
    <source>
        <dbReference type="HAMAP-Rule" id="MF_03029"/>
    </source>
</evidence>
<comment type="function">
    <text evidence="6">Component of the NOP7 complex, which is required for maturation of the 25S and 5.8S ribosomal RNAs and formation of the 60S ribosome.</text>
</comment>
<keyword evidence="1 6" id="KW-0690">Ribosome biogenesis</keyword>
<comment type="caution">
    <text evidence="10">The sequence shown here is derived from an EMBL/GenBank/DDBJ whole genome shotgun (WGS) entry which is preliminary data.</text>
</comment>
<dbReference type="GO" id="GO:0005654">
    <property type="term" value="C:nucleoplasm"/>
    <property type="evidence" value="ECO:0007669"/>
    <property type="project" value="UniProtKB-SubCell"/>
</dbReference>
<dbReference type="PROSITE" id="PS50294">
    <property type="entry name" value="WD_REPEATS_REGION"/>
    <property type="match status" value="2"/>
</dbReference>
<dbReference type="GO" id="GO:0000466">
    <property type="term" value="P:maturation of 5.8S rRNA from tricistronic rRNA transcript (SSU-rRNA, 5.8S rRNA, LSU-rRNA)"/>
    <property type="evidence" value="ECO:0007669"/>
    <property type="project" value="UniProtKB-UniRule"/>
</dbReference>
<evidence type="ECO:0000313" key="11">
    <source>
        <dbReference type="Proteomes" id="UP000664521"/>
    </source>
</evidence>
<dbReference type="SMART" id="SM00320">
    <property type="entry name" value="WD40"/>
    <property type="match status" value="7"/>
</dbReference>
<dbReference type="GO" id="GO:0000463">
    <property type="term" value="P:maturation of LSU-rRNA from tricistronic rRNA transcript (SSU-rRNA, 5.8S rRNA, LSU-rRNA)"/>
    <property type="evidence" value="ECO:0007669"/>
    <property type="project" value="UniProtKB-UniRule"/>
</dbReference>
<evidence type="ECO:0000313" key="10">
    <source>
        <dbReference type="EMBL" id="CAF9906372.1"/>
    </source>
</evidence>
<dbReference type="InterPro" id="IPR019775">
    <property type="entry name" value="WD40_repeat_CS"/>
</dbReference>
<keyword evidence="2 6" id="KW-0698">rRNA processing</keyword>
<evidence type="ECO:0000256" key="1">
    <source>
        <dbReference type="ARBA" id="ARBA00022517"/>
    </source>
</evidence>
<dbReference type="InterPro" id="IPR036322">
    <property type="entry name" value="WD40_repeat_dom_sf"/>
</dbReference>
<dbReference type="OrthoDB" id="10251381at2759"/>
<dbReference type="CDD" id="cd00200">
    <property type="entry name" value="WD40"/>
    <property type="match status" value="1"/>
</dbReference>
<gene>
    <name evidence="6 10" type="primary">YTM1</name>
    <name evidence="10" type="ORF">HETSPECPRED_006161</name>
</gene>
<dbReference type="PANTHER" id="PTHR19855">
    <property type="entry name" value="WD40 REPEAT PROTEIN 12, 37"/>
    <property type="match status" value="1"/>
</dbReference>
<dbReference type="GO" id="GO:0070545">
    <property type="term" value="C:PeBoW complex"/>
    <property type="evidence" value="ECO:0007669"/>
    <property type="project" value="TreeGrafter"/>
</dbReference>
<evidence type="ECO:0000259" key="9">
    <source>
        <dbReference type="Pfam" id="PF08154"/>
    </source>
</evidence>
<dbReference type="HAMAP" id="MF_03029">
    <property type="entry name" value="WDR12"/>
    <property type="match status" value="1"/>
</dbReference>
<keyword evidence="4" id="KW-0677">Repeat</keyword>
<feature type="repeat" description="WD" evidence="7">
    <location>
        <begin position="373"/>
        <end position="415"/>
    </location>
</feature>
<dbReference type="PROSITE" id="PS50082">
    <property type="entry name" value="WD_REPEATS_2"/>
    <property type="match status" value="4"/>
</dbReference>
<feature type="domain" description="NLE" evidence="9">
    <location>
        <begin position="16"/>
        <end position="80"/>
    </location>
</feature>
<dbReference type="Gene3D" id="2.130.10.10">
    <property type="entry name" value="YVTN repeat-like/Quinoprotein amine dehydrogenase"/>
    <property type="match status" value="1"/>
</dbReference>
<dbReference type="SUPFAM" id="SSF50978">
    <property type="entry name" value="WD40 repeat-like"/>
    <property type="match status" value="1"/>
</dbReference>
<organism evidence="10 11">
    <name type="scientific">Heterodermia speciosa</name>
    <dbReference type="NCBI Taxonomy" id="116794"/>
    <lineage>
        <taxon>Eukaryota</taxon>
        <taxon>Fungi</taxon>
        <taxon>Dikarya</taxon>
        <taxon>Ascomycota</taxon>
        <taxon>Pezizomycotina</taxon>
        <taxon>Lecanoromycetes</taxon>
        <taxon>OSLEUM clade</taxon>
        <taxon>Lecanoromycetidae</taxon>
        <taxon>Caliciales</taxon>
        <taxon>Physciaceae</taxon>
        <taxon>Heterodermia</taxon>
    </lineage>
</organism>
<keyword evidence="5 6" id="KW-0539">Nucleus</keyword>
<feature type="region of interest" description="Disordered" evidence="8">
    <location>
        <begin position="245"/>
        <end position="286"/>
    </location>
</feature>
<dbReference type="PRINTS" id="PR00320">
    <property type="entry name" value="GPROTEINBRPT"/>
</dbReference>
<dbReference type="InterPro" id="IPR001680">
    <property type="entry name" value="WD40_rpt"/>
</dbReference>
<name>A0A8H3EII6_9LECA</name>
<comment type="subcellular location">
    <subcellularLocation>
        <location evidence="6">Nucleus</location>
        <location evidence="6">Nucleolus</location>
    </subcellularLocation>
    <subcellularLocation>
        <location evidence="6">Nucleus</location>
        <location evidence="6">Nucleoplasm</location>
    </subcellularLocation>
</comment>
<dbReference type="EMBL" id="CAJPDS010000004">
    <property type="protein sequence ID" value="CAF9906372.1"/>
    <property type="molecule type" value="Genomic_DNA"/>
</dbReference>
<dbReference type="Proteomes" id="UP000664521">
    <property type="component" value="Unassembled WGS sequence"/>
</dbReference>
<evidence type="ECO:0000256" key="3">
    <source>
        <dbReference type="ARBA" id="ARBA00022574"/>
    </source>
</evidence>
<dbReference type="InterPro" id="IPR020472">
    <property type="entry name" value="WD40_PAC1"/>
</dbReference>
<dbReference type="GO" id="GO:0030687">
    <property type="term" value="C:preribosome, large subunit precursor"/>
    <property type="evidence" value="ECO:0007669"/>
    <property type="project" value="UniProtKB-UniRule"/>
</dbReference>
<keyword evidence="3 7" id="KW-0853">WD repeat</keyword>
<comment type="subunit">
    <text evidence="6">Component of the NOP7 complex, composed of ERB1, NOP7 and YTM1. Within the NOP7 complex ERB1 appears to interact directly with NOP7 and YTM1. The NOP7 complex also associates with the 66S pre-ribosome.</text>
</comment>
<proteinExistence type="inferred from homology"/>
<keyword evidence="11" id="KW-1185">Reference proteome</keyword>
<dbReference type="Pfam" id="PF08154">
    <property type="entry name" value="NLE"/>
    <property type="match status" value="1"/>
</dbReference>
<comment type="similarity">
    <text evidence="6">Belongs to the WD repeat WDR12/YTM1 family.</text>
</comment>
<dbReference type="InterPro" id="IPR012972">
    <property type="entry name" value="NLE"/>
</dbReference>
<protein>
    <recommendedName>
        <fullName evidence="6">Ribosome biogenesis protein YTM1</fullName>
    </recommendedName>
</protein>
<sequence>MDFPDGGREPTHQTQVRLQLRSRQADISLPDKTGPILVNTNLRRYALSTLVNTLLQSEKPIPLEFLINGTFLRTSLEEYLTANGISAENTLTVEYVRAIVPPLYLASFEHDAWVSSVDVLSSTSGAGNWMENAGFAPGHERILSGSFDGSLRVWNMSSEVLATSNSRTTPAIRSVKFYSPTQIVSSGDDCAITLWKYLEDQGTLSASLVPKLSLLGHSKSVECVAVHQRSNRILSASADGSVGLWSTKQSEGPSVPAAHLSSLAGNKRRRVSDHDSTPQRGPLSAKKAHSDCVSAAIFAPSDSTVGYSSSWDHTLKTWDLTTSTVVDTRTTSASIFSLNALPSLSLLAAGSSDKYIALIDPRTSATTITAMTLRGHTNSVVSLAPDPDSSYGLVSGSHDGTCRVWDIRSASSEKDGRVGKSIYTISRESVKGEERSRVGGEGIKVFDVKWDSKIGIVSASEDRRVQINQGKGMLNNDTPKAQVLQ</sequence>
<dbReference type="Pfam" id="PF00400">
    <property type="entry name" value="WD40"/>
    <property type="match status" value="4"/>
</dbReference>
<feature type="repeat" description="WD" evidence="7">
    <location>
        <begin position="214"/>
        <end position="255"/>
    </location>
</feature>
<evidence type="ECO:0000256" key="5">
    <source>
        <dbReference type="ARBA" id="ARBA00023242"/>
    </source>
</evidence>
<accession>A0A8H3EII6</accession>
<dbReference type="AlphaFoldDB" id="A0A8H3EII6"/>
<evidence type="ECO:0000256" key="7">
    <source>
        <dbReference type="PROSITE-ProRule" id="PRU00221"/>
    </source>
</evidence>
<feature type="repeat" description="WD" evidence="7">
    <location>
        <begin position="286"/>
        <end position="328"/>
    </location>
</feature>
<dbReference type="GO" id="GO:0043021">
    <property type="term" value="F:ribonucleoprotein complex binding"/>
    <property type="evidence" value="ECO:0007669"/>
    <property type="project" value="UniProtKB-UniRule"/>
</dbReference>